<feature type="transmembrane region" description="Helical" evidence="1">
    <location>
        <begin position="249"/>
        <end position="266"/>
    </location>
</feature>
<evidence type="ECO:0000313" key="3">
    <source>
        <dbReference type="Proteomes" id="UP000095210"/>
    </source>
</evidence>
<feature type="transmembrane region" description="Helical" evidence="1">
    <location>
        <begin position="220"/>
        <end position="237"/>
    </location>
</feature>
<protein>
    <submittedName>
        <fullName evidence="2">Uncharacterized protein</fullName>
    </submittedName>
</protein>
<feature type="transmembrane region" description="Helical" evidence="1">
    <location>
        <begin position="66"/>
        <end position="88"/>
    </location>
</feature>
<dbReference type="AlphaFoldDB" id="A0AAC9HKP4"/>
<dbReference type="Proteomes" id="UP000095210">
    <property type="component" value="Chromosome"/>
</dbReference>
<feature type="transmembrane region" description="Helical" evidence="1">
    <location>
        <begin position="195"/>
        <end position="213"/>
    </location>
</feature>
<feature type="transmembrane region" description="Helical" evidence="1">
    <location>
        <begin position="145"/>
        <end position="163"/>
    </location>
</feature>
<sequence length="348" mass="37543">MASAELHATQDDPGRTTARDSAALSVLGAVGVVLVLYSYLVAVWPSRQGETFGVVSLLRRWVNEPMGIGSDFGFLGTALIFLIAGYLGARSMDVEPLGRFVLRLLVTFAALALVTSGLVFLAGLAGGEAYRGSGLELGPDPSSGYFLLIISLFVLSALLCRPLARIHPAWAVAAQIVVSSVPVFLGAGAEGLPRSLSLQFAFLPILIIGQLAWSVRTARMPLWLAVVLGMAAFQVMAWAERSYHELLPWWYPLSAVFAMLFFLLLLNHPPRFGLHAVFGWLFDRRYPALLFTVTLGWATLSLLGPVVPTGLAVLASLLITLAAADGYHRLIEKPLRRLLVRGRPPQGA</sequence>
<keyword evidence="3" id="KW-1185">Reference proteome</keyword>
<proteinExistence type="predicted"/>
<evidence type="ECO:0000313" key="2">
    <source>
        <dbReference type="EMBL" id="AOS60911.1"/>
    </source>
</evidence>
<reference evidence="3" key="1">
    <citation type="submission" date="2016-03" db="EMBL/GenBank/DDBJ databases">
        <title>Complete genome sequence of the type strain Actinoalloteichus hymeniacidonis DSM 45092.</title>
        <authorList>
            <person name="Schaffert L."/>
            <person name="Albersmeier A."/>
            <person name="Winkler A."/>
            <person name="Kalinowski J."/>
            <person name="Zotchev S."/>
            <person name="Ruckert C."/>
        </authorList>
    </citation>
    <scope>NUCLEOTIDE SEQUENCE [LARGE SCALE GENOMIC DNA]</scope>
    <source>
        <strain evidence="3">HPA177(T) (DSM 45092(T))</strain>
    </source>
</reference>
<feature type="transmembrane region" description="Helical" evidence="1">
    <location>
        <begin position="21"/>
        <end position="46"/>
    </location>
</feature>
<name>A0AAC9HKP4_9PSEU</name>
<feature type="transmembrane region" description="Helical" evidence="1">
    <location>
        <begin position="286"/>
        <end position="303"/>
    </location>
</feature>
<accession>A0AAC9HKP4</accession>
<dbReference type="KEGG" id="ahm:TL08_00310"/>
<gene>
    <name evidence="2" type="ORF">TL08_00310</name>
</gene>
<keyword evidence="1" id="KW-0472">Membrane</keyword>
<dbReference type="RefSeq" id="WP_069845658.1">
    <property type="nucleotide sequence ID" value="NZ_CP014859.1"/>
</dbReference>
<feature type="transmembrane region" description="Helical" evidence="1">
    <location>
        <begin position="309"/>
        <end position="327"/>
    </location>
</feature>
<evidence type="ECO:0000256" key="1">
    <source>
        <dbReference type="SAM" id="Phobius"/>
    </source>
</evidence>
<keyword evidence="1" id="KW-1133">Transmembrane helix</keyword>
<dbReference type="EMBL" id="CP014859">
    <property type="protein sequence ID" value="AOS60911.1"/>
    <property type="molecule type" value="Genomic_DNA"/>
</dbReference>
<organism evidence="2 3">
    <name type="scientific">Actinoalloteichus hymeniacidonis</name>
    <dbReference type="NCBI Taxonomy" id="340345"/>
    <lineage>
        <taxon>Bacteria</taxon>
        <taxon>Bacillati</taxon>
        <taxon>Actinomycetota</taxon>
        <taxon>Actinomycetes</taxon>
        <taxon>Pseudonocardiales</taxon>
        <taxon>Pseudonocardiaceae</taxon>
        <taxon>Actinoalloteichus</taxon>
    </lineage>
</organism>
<feature type="transmembrane region" description="Helical" evidence="1">
    <location>
        <begin position="170"/>
        <end position="189"/>
    </location>
</feature>
<keyword evidence="1" id="KW-0812">Transmembrane</keyword>
<feature type="transmembrane region" description="Helical" evidence="1">
    <location>
        <begin position="100"/>
        <end position="125"/>
    </location>
</feature>